<feature type="region of interest" description="Disordered" evidence="1">
    <location>
        <begin position="1"/>
        <end position="64"/>
    </location>
</feature>
<evidence type="ECO:0000256" key="1">
    <source>
        <dbReference type="SAM" id="MobiDB-lite"/>
    </source>
</evidence>
<proteinExistence type="predicted"/>
<feature type="compositionally biased region" description="Basic and acidic residues" evidence="1">
    <location>
        <begin position="54"/>
        <end position="64"/>
    </location>
</feature>
<evidence type="ECO:0000313" key="2">
    <source>
        <dbReference type="EMBL" id="GGW55572.1"/>
    </source>
</evidence>
<reference evidence="3" key="1">
    <citation type="journal article" date="2019" name="Int. J. Syst. Evol. Microbiol.">
        <title>The Global Catalogue of Microorganisms (GCM) 10K type strain sequencing project: providing services to taxonomists for standard genome sequencing and annotation.</title>
        <authorList>
            <consortium name="The Broad Institute Genomics Platform"/>
            <consortium name="The Broad Institute Genome Sequencing Center for Infectious Disease"/>
            <person name="Wu L."/>
            <person name="Ma J."/>
        </authorList>
    </citation>
    <scope>NUCLEOTIDE SEQUENCE [LARGE SCALE GENOMIC DNA]</scope>
    <source>
        <strain evidence="3">KCTC 23723</strain>
    </source>
</reference>
<dbReference type="EMBL" id="BMYR01000003">
    <property type="protein sequence ID" value="GGW55572.1"/>
    <property type="molecule type" value="Genomic_DNA"/>
</dbReference>
<dbReference type="Proteomes" id="UP000634667">
    <property type="component" value="Unassembled WGS sequence"/>
</dbReference>
<organism evidence="2 3">
    <name type="scientific">Alishewanella tabrizica</name>
    <dbReference type="NCBI Taxonomy" id="671278"/>
    <lineage>
        <taxon>Bacteria</taxon>
        <taxon>Pseudomonadati</taxon>
        <taxon>Pseudomonadota</taxon>
        <taxon>Gammaproteobacteria</taxon>
        <taxon>Alteromonadales</taxon>
        <taxon>Alteromonadaceae</taxon>
        <taxon>Alishewanella</taxon>
    </lineage>
</organism>
<evidence type="ECO:0000313" key="3">
    <source>
        <dbReference type="Proteomes" id="UP000634667"/>
    </source>
</evidence>
<keyword evidence="3" id="KW-1185">Reference proteome</keyword>
<name>A0ABQ2WKH6_9ALTE</name>
<accession>A0ABQ2WKH6</accession>
<protein>
    <submittedName>
        <fullName evidence="2">Uncharacterized protein</fullName>
    </submittedName>
</protein>
<comment type="caution">
    <text evidence="2">The sequence shown here is derived from an EMBL/GenBank/DDBJ whole genome shotgun (WGS) entry which is preliminary data.</text>
</comment>
<gene>
    <name evidence="2" type="ORF">GCM10008111_09620</name>
</gene>
<sequence>MPSGDKVNKSAVASLAKAETGNSTDSADEGVAKGALATIGSDKKQKKPKNTIRINERIIHHADD</sequence>